<evidence type="ECO:0000313" key="2">
    <source>
        <dbReference type="EMBL" id="KAK4032855.1"/>
    </source>
</evidence>
<name>A0AAN6P8T5_9PEZI</name>
<gene>
    <name evidence="2" type="ORF">C8A01DRAFT_20129</name>
</gene>
<reference evidence="3" key="1">
    <citation type="journal article" date="2023" name="Mol. Phylogenet. Evol.">
        <title>Genome-scale phylogeny and comparative genomics of the fungal order Sordariales.</title>
        <authorList>
            <person name="Hensen N."/>
            <person name="Bonometti L."/>
            <person name="Westerberg I."/>
            <person name="Brannstrom I.O."/>
            <person name="Guillou S."/>
            <person name="Cros-Aarteil S."/>
            <person name="Calhoun S."/>
            <person name="Haridas S."/>
            <person name="Kuo A."/>
            <person name="Mondo S."/>
            <person name="Pangilinan J."/>
            <person name="Riley R."/>
            <person name="LaButti K."/>
            <person name="Andreopoulos B."/>
            <person name="Lipzen A."/>
            <person name="Chen C."/>
            <person name="Yan M."/>
            <person name="Daum C."/>
            <person name="Ng V."/>
            <person name="Clum A."/>
            <person name="Steindorff A."/>
            <person name="Ohm R.A."/>
            <person name="Martin F."/>
            <person name="Silar P."/>
            <person name="Natvig D.O."/>
            <person name="Lalanne C."/>
            <person name="Gautier V."/>
            <person name="Ament-Velasquez S.L."/>
            <person name="Kruys A."/>
            <person name="Hutchinson M.I."/>
            <person name="Powell A.J."/>
            <person name="Barry K."/>
            <person name="Miller A.N."/>
            <person name="Grigoriev I.V."/>
            <person name="Debuchy R."/>
            <person name="Gladieux P."/>
            <person name="Hiltunen Thoren M."/>
            <person name="Johannesson H."/>
        </authorList>
    </citation>
    <scope>NUCLEOTIDE SEQUENCE [LARGE SCALE GENOMIC DNA]</scope>
    <source>
        <strain evidence="3">CBS 284.82</strain>
    </source>
</reference>
<evidence type="ECO:0000313" key="3">
    <source>
        <dbReference type="Proteomes" id="UP001303115"/>
    </source>
</evidence>
<comment type="caution">
    <text evidence="2">The sequence shown here is derived from an EMBL/GenBank/DDBJ whole genome shotgun (WGS) entry which is preliminary data.</text>
</comment>
<keyword evidence="3" id="KW-1185">Reference proteome</keyword>
<sequence>IPTLPGDESTSELEPADDRLLPGARSKVKSGLVAASGPEQRHPLALDDGEKNDKEGPTALPQARESIAGLPTLLDGGGNVDYKPAGASLPIQLPAGRDQASGRDYSTRPFRQRRRHHDADEEEGSVYSDAEHSEDDVVQPPLRKRRKGATCSDSTRGA</sequence>
<protein>
    <submittedName>
        <fullName evidence="2">Uncharacterized protein</fullName>
    </submittedName>
</protein>
<feature type="compositionally biased region" description="Basic and acidic residues" evidence="1">
    <location>
        <begin position="39"/>
        <end position="56"/>
    </location>
</feature>
<proteinExistence type="predicted"/>
<dbReference type="Proteomes" id="UP001303115">
    <property type="component" value="Unassembled WGS sequence"/>
</dbReference>
<dbReference type="AlphaFoldDB" id="A0AAN6P8T5"/>
<organism evidence="2 3">
    <name type="scientific">Parachaetomium inaequale</name>
    <dbReference type="NCBI Taxonomy" id="2588326"/>
    <lineage>
        <taxon>Eukaryota</taxon>
        <taxon>Fungi</taxon>
        <taxon>Dikarya</taxon>
        <taxon>Ascomycota</taxon>
        <taxon>Pezizomycotina</taxon>
        <taxon>Sordariomycetes</taxon>
        <taxon>Sordariomycetidae</taxon>
        <taxon>Sordariales</taxon>
        <taxon>Chaetomiaceae</taxon>
        <taxon>Parachaetomium</taxon>
    </lineage>
</organism>
<accession>A0AAN6P8T5</accession>
<evidence type="ECO:0000256" key="1">
    <source>
        <dbReference type="SAM" id="MobiDB-lite"/>
    </source>
</evidence>
<dbReference type="EMBL" id="MU854569">
    <property type="protein sequence ID" value="KAK4032855.1"/>
    <property type="molecule type" value="Genomic_DNA"/>
</dbReference>
<feature type="region of interest" description="Disordered" evidence="1">
    <location>
        <begin position="1"/>
        <end position="158"/>
    </location>
</feature>
<feature type="non-terminal residue" evidence="2">
    <location>
        <position position="1"/>
    </location>
</feature>